<dbReference type="InterPro" id="IPR005184">
    <property type="entry name" value="DUF306_Meta_HslJ"/>
</dbReference>
<evidence type="ECO:0000259" key="6">
    <source>
        <dbReference type="Pfam" id="PF03724"/>
    </source>
</evidence>
<evidence type="ECO:0000313" key="8">
    <source>
        <dbReference type="EMBL" id="SHM58962.1"/>
    </source>
</evidence>
<evidence type="ECO:0000256" key="2">
    <source>
        <dbReference type="ARBA" id="ARBA00023136"/>
    </source>
</evidence>
<feature type="signal peptide" evidence="5">
    <location>
        <begin position="1"/>
        <end position="20"/>
    </location>
</feature>
<dbReference type="InterPro" id="IPR036328">
    <property type="entry name" value="MliC_sf"/>
</dbReference>
<evidence type="ECO:0000313" key="9">
    <source>
        <dbReference type="Proteomes" id="UP000322545"/>
    </source>
</evidence>
<keyword evidence="4" id="KW-0449">Lipoprotein</keyword>
<dbReference type="EMBL" id="FRCB01000009">
    <property type="protein sequence ID" value="SHM58962.1"/>
    <property type="molecule type" value="Genomic_DNA"/>
</dbReference>
<reference evidence="8 9" key="1">
    <citation type="submission" date="2016-11" db="EMBL/GenBank/DDBJ databases">
        <authorList>
            <person name="Varghese N."/>
            <person name="Submissions S."/>
        </authorList>
    </citation>
    <scope>NUCLEOTIDE SEQUENCE [LARGE SCALE GENOMIC DNA]</scope>
    <source>
        <strain evidence="8 9">DSM 28249</strain>
    </source>
</reference>
<protein>
    <submittedName>
        <fullName evidence="8">Membrane-bound lysozyme-inhibitor of c-type lysozyme</fullName>
    </submittedName>
</protein>
<dbReference type="Pfam" id="PF03724">
    <property type="entry name" value="META"/>
    <property type="match status" value="1"/>
</dbReference>
<evidence type="ECO:0000259" key="7">
    <source>
        <dbReference type="Pfam" id="PF09864"/>
    </source>
</evidence>
<dbReference type="InterPro" id="IPR018660">
    <property type="entry name" value="MliC"/>
</dbReference>
<dbReference type="Gene3D" id="2.40.128.200">
    <property type="match status" value="1"/>
</dbReference>
<dbReference type="AlphaFoldDB" id="A0A1M7K0V6"/>
<keyword evidence="1 5" id="KW-0732">Signal</keyword>
<evidence type="ECO:0000256" key="3">
    <source>
        <dbReference type="ARBA" id="ARBA00023139"/>
    </source>
</evidence>
<dbReference type="Gene3D" id="2.40.128.270">
    <property type="match status" value="1"/>
</dbReference>
<accession>A0A1M7K0V6</accession>
<feature type="domain" description="DUF306" evidence="6">
    <location>
        <begin position="303"/>
        <end position="398"/>
    </location>
</feature>
<feature type="chain" id="PRO_5012184242" evidence="5">
    <location>
        <begin position="21"/>
        <end position="412"/>
    </location>
</feature>
<dbReference type="Pfam" id="PF09864">
    <property type="entry name" value="MliC"/>
    <property type="match status" value="1"/>
</dbReference>
<proteinExistence type="predicted"/>
<evidence type="ECO:0000256" key="4">
    <source>
        <dbReference type="ARBA" id="ARBA00023288"/>
    </source>
</evidence>
<keyword evidence="9" id="KW-1185">Reference proteome</keyword>
<dbReference type="InterPro" id="IPR038670">
    <property type="entry name" value="HslJ-like_sf"/>
</dbReference>
<dbReference type="PANTHER" id="PTHR35535">
    <property type="entry name" value="HEAT SHOCK PROTEIN HSLJ"/>
    <property type="match status" value="1"/>
</dbReference>
<sequence length="412" mass="44407">MKTFATALITSVFLATPLVAQDRTRDVTGELSYLARIALPPDAQVTVEARGAFDTVLGEVQFSTEGRQVPIPFAFDIPPRLSGEVSAVIRVGGQPRWIVQDVPISAGSDPVDLGELRLAQVTPLAFATEFDCDGQPVLLGIIGDRIALRMRGRDIVMTEAMSASGARFVSEGEGTDEIEFWEKGGEAMLSINGTKVADCQRMSAPDETYRARGNEPGWTVTLGDETIEVVADYGELTRSAPRPEVEVAPGAYVFDMPQIAARLTLEDRICRDDATGMPYPHRAVLVLDDRELRGCGGDAASLLAAGDWRIEDVAGMGVVDDAQAEITLSRAGRLAGSTGCNRFFGTYELTGEGLSFGPVGATMMACPDALMMQERRIFEALEQVRRFDLDETGALLLIGGPEDAPLLKARRF</sequence>
<name>A0A1M7K0V6_9RHOB</name>
<evidence type="ECO:0000256" key="5">
    <source>
        <dbReference type="SAM" id="SignalP"/>
    </source>
</evidence>
<organism evidence="8 9">
    <name type="scientific">Roseovarius litoreus</name>
    <dbReference type="NCBI Taxonomy" id="1155722"/>
    <lineage>
        <taxon>Bacteria</taxon>
        <taxon>Pseudomonadati</taxon>
        <taxon>Pseudomonadota</taxon>
        <taxon>Alphaproteobacteria</taxon>
        <taxon>Rhodobacterales</taxon>
        <taxon>Roseobacteraceae</taxon>
        <taxon>Roseovarius</taxon>
    </lineage>
</organism>
<dbReference type="SUPFAM" id="SSF141488">
    <property type="entry name" value="YdhA-like"/>
    <property type="match status" value="1"/>
</dbReference>
<gene>
    <name evidence="8" type="ORF">SAMN05443432_109155</name>
</gene>
<dbReference type="InterPro" id="IPR039366">
    <property type="entry name" value="Pilotin"/>
</dbReference>
<evidence type="ECO:0000256" key="1">
    <source>
        <dbReference type="ARBA" id="ARBA00022729"/>
    </source>
</evidence>
<keyword evidence="2" id="KW-0472">Membrane</keyword>
<dbReference type="InterPro" id="IPR053147">
    <property type="entry name" value="Hsp_HslJ-like"/>
</dbReference>
<feature type="domain" description="C-type lysozyme inhibitor" evidence="7">
    <location>
        <begin position="132"/>
        <end position="195"/>
    </location>
</feature>
<dbReference type="Pfam" id="PF09619">
    <property type="entry name" value="YscW"/>
    <property type="match status" value="1"/>
</dbReference>
<keyword evidence="3" id="KW-0564">Palmitate</keyword>
<dbReference type="RefSeq" id="WP_149780547.1">
    <property type="nucleotide sequence ID" value="NZ_FRCB01000009.1"/>
</dbReference>
<dbReference type="Proteomes" id="UP000322545">
    <property type="component" value="Unassembled WGS sequence"/>
</dbReference>
<dbReference type="PANTHER" id="PTHR35535:SF1">
    <property type="entry name" value="HEAT SHOCK PROTEIN HSLJ"/>
    <property type="match status" value="1"/>
</dbReference>